<dbReference type="AlphaFoldDB" id="A0A7D4UPK5"/>
<evidence type="ECO:0000313" key="3">
    <source>
        <dbReference type="Proteomes" id="UP000505355"/>
    </source>
</evidence>
<accession>A0A7D4UPK5</accession>
<protein>
    <submittedName>
        <fullName evidence="2">Uncharacterized protein</fullName>
    </submittedName>
</protein>
<keyword evidence="3" id="KW-1185">Reference proteome</keyword>
<sequence>MMKKTNLLLPVILLVTMTLNACTSKKTNNEQAVAKPQPLTSVINEATARRLVNNFNQRANHLNRGGLLLPDTRCVWFSVKQLKALVDSIQSEGGDGVRFYMAAYDKELKPDMKMINANYWDYATLVMVSTYASQNLHIDYFSNKPHNGKKGGILMAEPENQGELCPPPAKCNTIGATLLDNQ</sequence>
<feature type="chain" id="PRO_5028910253" evidence="1">
    <location>
        <begin position="22"/>
        <end position="182"/>
    </location>
</feature>
<proteinExistence type="predicted"/>
<name>A0A7D4UPK5_9SPHI</name>
<dbReference type="EMBL" id="CP054139">
    <property type="protein sequence ID" value="QKJ30680.1"/>
    <property type="molecule type" value="Genomic_DNA"/>
</dbReference>
<dbReference type="KEGG" id="mmab:HQ865_13255"/>
<dbReference type="RefSeq" id="WP_173415353.1">
    <property type="nucleotide sequence ID" value="NZ_CP054139.1"/>
</dbReference>
<evidence type="ECO:0000313" key="2">
    <source>
        <dbReference type="EMBL" id="QKJ30680.1"/>
    </source>
</evidence>
<keyword evidence="1" id="KW-0732">Signal</keyword>
<organism evidence="2 3">
    <name type="scientific">Mucilaginibacter mali</name>
    <dbReference type="NCBI Taxonomy" id="2740462"/>
    <lineage>
        <taxon>Bacteria</taxon>
        <taxon>Pseudomonadati</taxon>
        <taxon>Bacteroidota</taxon>
        <taxon>Sphingobacteriia</taxon>
        <taxon>Sphingobacteriales</taxon>
        <taxon>Sphingobacteriaceae</taxon>
        <taxon>Mucilaginibacter</taxon>
    </lineage>
</organism>
<feature type="signal peptide" evidence="1">
    <location>
        <begin position="1"/>
        <end position="21"/>
    </location>
</feature>
<gene>
    <name evidence="2" type="ORF">HQ865_13255</name>
</gene>
<dbReference type="Proteomes" id="UP000505355">
    <property type="component" value="Chromosome"/>
</dbReference>
<reference evidence="2 3" key="1">
    <citation type="submission" date="2020-05" db="EMBL/GenBank/DDBJ databases">
        <title>Mucilaginibacter mali sp. nov.</title>
        <authorList>
            <person name="Kim H.S."/>
            <person name="Lee K.C."/>
            <person name="Suh M.K."/>
            <person name="Kim J.-S."/>
            <person name="Han K.-I."/>
            <person name="Eom M.K."/>
            <person name="Shin Y.K."/>
            <person name="Lee J.-S."/>
        </authorList>
    </citation>
    <scope>NUCLEOTIDE SEQUENCE [LARGE SCALE GENOMIC DNA]</scope>
    <source>
        <strain evidence="2 3">G2-14</strain>
    </source>
</reference>
<evidence type="ECO:0000256" key="1">
    <source>
        <dbReference type="SAM" id="SignalP"/>
    </source>
</evidence>